<dbReference type="GeneID" id="19209031"/>
<evidence type="ECO:0000313" key="2">
    <source>
        <dbReference type="EMBL" id="EIW82003.1"/>
    </source>
</evidence>
<gene>
    <name evidence="2" type="ORF">CONPUDRAFT_72342</name>
</gene>
<name>A0A5M3MS80_CONPW</name>
<dbReference type="RefSeq" id="XP_007767494.1">
    <property type="nucleotide sequence ID" value="XM_007769304.1"/>
</dbReference>
<dbReference type="EMBL" id="JH711577">
    <property type="protein sequence ID" value="EIW82003.1"/>
    <property type="molecule type" value="Genomic_DNA"/>
</dbReference>
<comment type="caution">
    <text evidence="2">The sequence shown here is derived from an EMBL/GenBank/DDBJ whole genome shotgun (WGS) entry which is preliminary data.</text>
</comment>
<evidence type="ECO:0000256" key="1">
    <source>
        <dbReference type="SAM" id="MobiDB-lite"/>
    </source>
</evidence>
<keyword evidence="3" id="KW-1185">Reference proteome</keyword>
<accession>A0A5M3MS80</accession>
<proteinExistence type="predicted"/>
<sequence length="145" mass="16684">MEAKEKDIYNMILQTLRTEMHHLGFDLKVKYKVQPHKKLGKLFKIVCCIHKADLYEQYDFDWPLAEIVKQYLQNSWKPQTCKHKAEAKINNERMHTCTHIDELEDSKTAGVNEGLNNSSSKGEGKGKGKDKGKGKGKESMGMDRD</sequence>
<organism evidence="2 3">
    <name type="scientific">Coniophora puteana (strain RWD-64-598)</name>
    <name type="common">Brown rot fungus</name>
    <dbReference type="NCBI Taxonomy" id="741705"/>
    <lineage>
        <taxon>Eukaryota</taxon>
        <taxon>Fungi</taxon>
        <taxon>Dikarya</taxon>
        <taxon>Basidiomycota</taxon>
        <taxon>Agaricomycotina</taxon>
        <taxon>Agaricomycetes</taxon>
        <taxon>Agaricomycetidae</taxon>
        <taxon>Boletales</taxon>
        <taxon>Coniophorineae</taxon>
        <taxon>Coniophoraceae</taxon>
        <taxon>Coniophora</taxon>
    </lineage>
</organism>
<protein>
    <submittedName>
        <fullName evidence="2">Uncharacterized protein</fullName>
    </submittedName>
</protein>
<dbReference type="KEGG" id="cput:CONPUDRAFT_72342"/>
<feature type="compositionally biased region" description="Basic and acidic residues" evidence="1">
    <location>
        <begin position="122"/>
        <end position="145"/>
    </location>
</feature>
<evidence type="ECO:0000313" key="3">
    <source>
        <dbReference type="Proteomes" id="UP000053558"/>
    </source>
</evidence>
<reference evidence="3" key="1">
    <citation type="journal article" date="2012" name="Science">
        <title>The Paleozoic origin of enzymatic lignin decomposition reconstructed from 31 fungal genomes.</title>
        <authorList>
            <person name="Floudas D."/>
            <person name="Binder M."/>
            <person name="Riley R."/>
            <person name="Barry K."/>
            <person name="Blanchette R.A."/>
            <person name="Henrissat B."/>
            <person name="Martinez A.T."/>
            <person name="Otillar R."/>
            <person name="Spatafora J.W."/>
            <person name="Yadav J.S."/>
            <person name="Aerts A."/>
            <person name="Benoit I."/>
            <person name="Boyd A."/>
            <person name="Carlson A."/>
            <person name="Copeland A."/>
            <person name="Coutinho P.M."/>
            <person name="de Vries R.P."/>
            <person name="Ferreira P."/>
            <person name="Findley K."/>
            <person name="Foster B."/>
            <person name="Gaskell J."/>
            <person name="Glotzer D."/>
            <person name="Gorecki P."/>
            <person name="Heitman J."/>
            <person name="Hesse C."/>
            <person name="Hori C."/>
            <person name="Igarashi K."/>
            <person name="Jurgens J.A."/>
            <person name="Kallen N."/>
            <person name="Kersten P."/>
            <person name="Kohler A."/>
            <person name="Kuees U."/>
            <person name="Kumar T.K.A."/>
            <person name="Kuo A."/>
            <person name="LaButti K."/>
            <person name="Larrondo L.F."/>
            <person name="Lindquist E."/>
            <person name="Ling A."/>
            <person name="Lombard V."/>
            <person name="Lucas S."/>
            <person name="Lundell T."/>
            <person name="Martin R."/>
            <person name="McLaughlin D.J."/>
            <person name="Morgenstern I."/>
            <person name="Morin E."/>
            <person name="Murat C."/>
            <person name="Nagy L.G."/>
            <person name="Nolan M."/>
            <person name="Ohm R.A."/>
            <person name="Patyshakuliyeva A."/>
            <person name="Rokas A."/>
            <person name="Ruiz-Duenas F.J."/>
            <person name="Sabat G."/>
            <person name="Salamov A."/>
            <person name="Samejima M."/>
            <person name="Schmutz J."/>
            <person name="Slot J.C."/>
            <person name="St John F."/>
            <person name="Stenlid J."/>
            <person name="Sun H."/>
            <person name="Sun S."/>
            <person name="Syed K."/>
            <person name="Tsang A."/>
            <person name="Wiebenga A."/>
            <person name="Young D."/>
            <person name="Pisabarro A."/>
            <person name="Eastwood D.C."/>
            <person name="Martin F."/>
            <person name="Cullen D."/>
            <person name="Grigoriev I.V."/>
            <person name="Hibbett D.S."/>
        </authorList>
    </citation>
    <scope>NUCLEOTIDE SEQUENCE [LARGE SCALE GENOMIC DNA]</scope>
    <source>
        <strain evidence="3">RWD-64-598 SS2</strain>
    </source>
</reference>
<dbReference type="AlphaFoldDB" id="A0A5M3MS80"/>
<dbReference type="OrthoDB" id="2685742at2759"/>
<feature type="region of interest" description="Disordered" evidence="1">
    <location>
        <begin position="108"/>
        <end position="145"/>
    </location>
</feature>
<dbReference type="Proteomes" id="UP000053558">
    <property type="component" value="Unassembled WGS sequence"/>
</dbReference>